<sequence length="151" mass="16167">MAQNNGVQDFDVHVRRRECGVITGAIQTWLVTGNCSQHSEVFTLRAHEGTMDVHCDTVTGAATQAGLGAAAFISYSTLDSIINATLLSEGNLPAGGKLQKSHLNSRVVSGAIGDGRPIHLSRPAHFTLRHRQVSEGRASHFPPYLGLQRGI</sequence>
<dbReference type="Gene3D" id="2.60.220.50">
    <property type="match status" value="1"/>
</dbReference>
<comment type="caution">
    <text evidence="1">The sequence shown here is derived from an EMBL/GenBank/DDBJ whole genome shotgun (WGS) entry which is preliminary data.</text>
</comment>
<organism evidence="1 2">
    <name type="scientific">Platysternon megacephalum</name>
    <name type="common">big-headed turtle</name>
    <dbReference type="NCBI Taxonomy" id="55544"/>
    <lineage>
        <taxon>Eukaryota</taxon>
        <taxon>Metazoa</taxon>
        <taxon>Chordata</taxon>
        <taxon>Craniata</taxon>
        <taxon>Vertebrata</taxon>
        <taxon>Euteleostomi</taxon>
        <taxon>Archelosauria</taxon>
        <taxon>Testudinata</taxon>
        <taxon>Testudines</taxon>
        <taxon>Cryptodira</taxon>
        <taxon>Durocryptodira</taxon>
        <taxon>Testudinoidea</taxon>
        <taxon>Platysternidae</taxon>
        <taxon>Platysternon</taxon>
    </lineage>
</organism>
<name>A0A4D9DLS2_9SAUR</name>
<dbReference type="InterPro" id="IPR046338">
    <property type="entry name" value="GAIN_dom_sf"/>
</dbReference>
<evidence type="ECO:0000313" key="1">
    <source>
        <dbReference type="EMBL" id="TFJ98270.1"/>
    </source>
</evidence>
<dbReference type="Proteomes" id="UP000297703">
    <property type="component" value="Unassembled WGS sequence"/>
</dbReference>
<reference evidence="1 2" key="1">
    <citation type="submission" date="2019-04" db="EMBL/GenBank/DDBJ databases">
        <title>Draft genome of the big-headed turtle Platysternon megacephalum.</title>
        <authorList>
            <person name="Gong S."/>
        </authorList>
    </citation>
    <scope>NUCLEOTIDE SEQUENCE [LARGE SCALE GENOMIC DNA]</scope>
    <source>
        <strain evidence="1">DO16091913</strain>
        <tissue evidence="1">Muscle</tissue>
    </source>
</reference>
<dbReference type="EMBL" id="QXTE01000411">
    <property type="protein sequence ID" value="TFJ98270.1"/>
    <property type="molecule type" value="Genomic_DNA"/>
</dbReference>
<protein>
    <submittedName>
        <fullName evidence="1">Apoptosis-associated speck-like protein containing a CARD</fullName>
    </submittedName>
</protein>
<keyword evidence="2" id="KW-1185">Reference proteome</keyword>
<gene>
    <name evidence="1" type="ORF">DR999_PMT19815</name>
</gene>
<proteinExistence type="predicted"/>
<dbReference type="AlphaFoldDB" id="A0A4D9DLS2"/>
<accession>A0A4D9DLS2</accession>
<evidence type="ECO:0000313" key="2">
    <source>
        <dbReference type="Proteomes" id="UP000297703"/>
    </source>
</evidence>
<reference evidence="1 2" key="2">
    <citation type="submission" date="2019-04" db="EMBL/GenBank/DDBJ databases">
        <title>The genome sequence of big-headed turtle.</title>
        <authorList>
            <person name="Gong S."/>
        </authorList>
    </citation>
    <scope>NUCLEOTIDE SEQUENCE [LARGE SCALE GENOMIC DNA]</scope>
    <source>
        <strain evidence="1">DO16091913</strain>
        <tissue evidence="1">Muscle</tissue>
    </source>
</reference>